<dbReference type="GO" id="GO:0003995">
    <property type="term" value="F:acyl-CoA dehydrogenase activity"/>
    <property type="evidence" value="ECO:0007669"/>
    <property type="project" value="InterPro"/>
</dbReference>
<organism evidence="15">
    <name type="scientific">Gordonia sp. MP11Mi</name>
    <dbReference type="NCBI Taxonomy" id="3022769"/>
    <lineage>
        <taxon>Bacteria</taxon>
        <taxon>Bacillati</taxon>
        <taxon>Actinomycetota</taxon>
        <taxon>Actinomycetes</taxon>
        <taxon>Mycobacteriales</taxon>
        <taxon>Gordoniaceae</taxon>
        <taxon>Gordonia</taxon>
    </lineage>
</organism>
<dbReference type="GO" id="GO:0003997">
    <property type="term" value="F:acyl-CoA oxidase activity"/>
    <property type="evidence" value="ECO:0007669"/>
    <property type="project" value="UniProtKB-EC"/>
</dbReference>
<evidence type="ECO:0000256" key="1">
    <source>
        <dbReference type="ARBA" id="ARBA00001974"/>
    </source>
</evidence>
<evidence type="ECO:0000256" key="5">
    <source>
        <dbReference type="ARBA" id="ARBA00022630"/>
    </source>
</evidence>
<evidence type="ECO:0000256" key="9">
    <source>
        <dbReference type="ARBA" id="ARBA00023098"/>
    </source>
</evidence>
<dbReference type="FunFam" id="2.40.110.10:FF:000005">
    <property type="entry name" value="Acyl-coenzyme A oxidase"/>
    <property type="match status" value="1"/>
</dbReference>
<dbReference type="GO" id="GO:0055088">
    <property type="term" value="P:lipid homeostasis"/>
    <property type="evidence" value="ECO:0007669"/>
    <property type="project" value="TreeGrafter"/>
</dbReference>
<keyword evidence="8" id="KW-0560">Oxidoreductase</keyword>
<evidence type="ECO:0000256" key="6">
    <source>
        <dbReference type="ARBA" id="ARBA00022827"/>
    </source>
</evidence>
<comment type="similarity">
    <text evidence="3">Belongs to the acyl-CoA oxidase family.</text>
</comment>
<keyword evidence="6" id="KW-0274">FAD</keyword>
<comment type="cofactor">
    <cofactor evidence="1">
        <name>FAD</name>
        <dbReference type="ChEBI" id="CHEBI:57692"/>
    </cofactor>
</comment>
<dbReference type="InterPro" id="IPR055060">
    <property type="entry name" value="ACOX_C_alpha1"/>
</dbReference>
<reference evidence="15" key="1">
    <citation type="submission" date="2023-06" db="EMBL/GenBank/DDBJ databases">
        <title>Gordonia sp. nov. and Pseudochrobactrum sp. nov., two species isolated from the burying beetle Nicrophorus vespilloides.</title>
        <authorList>
            <person name="Poehlein A."/>
            <person name="Guzman J."/>
            <person name="Daniel R."/>
            <person name="Vilcinskas A."/>
        </authorList>
    </citation>
    <scope>NUCLEOTIDE SEQUENCE</scope>
    <source>
        <strain evidence="15">MP11Mi</strain>
    </source>
</reference>
<dbReference type="Gene3D" id="1.20.140.10">
    <property type="entry name" value="Butyryl-CoA Dehydrogenase, subunit A, domain 3"/>
    <property type="match status" value="2"/>
</dbReference>
<dbReference type="Pfam" id="PF02771">
    <property type="entry name" value="Acyl-CoA_dh_N"/>
    <property type="match status" value="1"/>
</dbReference>
<name>A0AA97GVN0_9ACTN</name>
<dbReference type="Gene3D" id="1.10.540.10">
    <property type="entry name" value="Acyl-CoA dehydrogenase/oxidase, N-terminal domain"/>
    <property type="match status" value="1"/>
</dbReference>
<dbReference type="FunFam" id="1.20.140.10:FF:000010">
    <property type="entry name" value="Acyl-coenzyme A oxidase"/>
    <property type="match status" value="1"/>
</dbReference>
<dbReference type="InterPro" id="IPR006089">
    <property type="entry name" value="Acyl-CoA_DH_CS"/>
</dbReference>
<evidence type="ECO:0000256" key="3">
    <source>
        <dbReference type="ARBA" id="ARBA00006288"/>
    </source>
</evidence>
<dbReference type="GO" id="GO:0071949">
    <property type="term" value="F:FAD binding"/>
    <property type="evidence" value="ECO:0007669"/>
    <property type="project" value="InterPro"/>
</dbReference>
<dbReference type="Gene3D" id="2.40.110.10">
    <property type="entry name" value="Butyryl-CoA Dehydrogenase, subunit A, domain 2"/>
    <property type="match status" value="1"/>
</dbReference>
<evidence type="ECO:0000313" key="15">
    <source>
        <dbReference type="EMBL" id="WOC14243.1"/>
    </source>
</evidence>
<dbReference type="RefSeq" id="WP_420039996.1">
    <property type="nucleotide sequence ID" value="NZ_CP128986.1"/>
</dbReference>
<dbReference type="InterPro" id="IPR009100">
    <property type="entry name" value="AcylCoA_DH/oxidase_NM_dom_sf"/>
</dbReference>
<proteinExistence type="inferred from homology"/>
<evidence type="ECO:0000259" key="12">
    <source>
        <dbReference type="Pfam" id="PF02770"/>
    </source>
</evidence>
<evidence type="ECO:0000259" key="13">
    <source>
        <dbReference type="Pfam" id="PF02771"/>
    </source>
</evidence>
<evidence type="ECO:0000259" key="14">
    <source>
        <dbReference type="Pfam" id="PF22924"/>
    </source>
</evidence>
<dbReference type="AlphaFoldDB" id="A0AA97GVN0"/>
<keyword evidence="5" id="KW-0285">Flavoprotein</keyword>
<dbReference type="InterPro" id="IPR006091">
    <property type="entry name" value="Acyl-CoA_Oxase/DH_mid-dom"/>
</dbReference>
<dbReference type="InterPro" id="IPR046373">
    <property type="entry name" value="Acyl-CoA_Oxase/DH_mid-dom_sf"/>
</dbReference>
<dbReference type="PANTHER" id="PTHR10909">
    <property type="entry name" value="ELECTRON TRANSPORT OXIDOREDUCTASE"/>
    <property type="match status" value="1"/>
</dbReference>
<dbReference type="GO" id="GO:0005504">
    <property type="term" value="F:fatty acid binding"/>
    <property type="evidence" value="ECO:0007669"/>
    <property type="project" value="TreeGrafter"/>
</dbReference>
<evidence type="ECO:0000259" key="11">
    <source>
        <dbReference type="Pfam" id="PF01756"/>
    </source>
</evidence>
<dbReference type="Pfam" id="PF22924">
    <property type="entry name" value="ACOX_C_alpha1"/>
    <property type="match status" value="1"/>
</dbReference>
<keyword evidence="10" id="KW-0576">Peroxisome</keyword>
<protein>
    <recommendedName>
        <fullName evidence="4">acyl-CoA oxidase</fullName>
        <ecNumber evidence="4">1.3.3.6</ecNumber>
    </recommendedName>
</protein>
<evidence type="ECO:0000256" key="4">
    <source>
        <dbReference type="ARBA" id="ARBA00012870"/>
    </source>
</evidence>
<dbReference type="InterPro" id="IPR036250">
    <property type="entry name" value="AcylCo_DH-like_C"/>
</dbReference>
<dbReference type="SUPFAM" id="SSF47203">
    <property type="entry name" value="Acyl-CoA dehydrogenase C-terminal domain-like"/>
    <property type="match status" value="2"/>
</dbReference>
<evidence type="ECO:0000256" key="7">
    <source>
        <dbReference type="ARBA" id="ARBA00022832"/>
    </source>
</evidence>
<feature type="domain" description="Acyl-CoA oxidase C-alpha1" evidence="14">
    <location>
        <begin position="290"/>
        <end position="451"/>
    </location>
</feature>
<evidence type="ECO:0000256" key="2">
    <source>
        <dbReference type="ARBA" id="ARBA00004275"/>
    </source>
</evidence>
<dbReference type="EC" id="1.3.3.6" evidence="4"/>
<comment type="subcellular location">
    <subcellularLocation>
        <location evidence="2">Peroxisome</location>
    </subcellularLocation>
</comment>
<evidence type="ECO:0000256" key="8">
    <source>
        <dbReference type="ARBA" id="ARBA00023002"/>
    </source>
</evidence>
<keyword evidence="7" id="KW-0276">Fatty acid metabolism</keyword>
<keyword evidence="9" id="KW-0443">Lipid metabolism</keyword>
<feature type="domain" description="Acyl-CoA oxidase C-terminal" evidence="11">
    <location>
        <begin position="509"/>
        <end position="645"/>
    </location>
</feature>
<dbReference type="Pfam" id="PF01756">
    <property type="entry name" value="ACOX"/>
    <property type="match status" value="1"/>
</dbReference>
<feature type="domain" description="Acyl-CoA oxidase/dehydrogenase middle" evidence="12">
    <location>
        <begin position="140"/>
        <end position="254"/>
    </location>
</feature>
<dbReference type="InterPro" id="IPR002655">
    <property type="entry name" value="Acyl-CoA_oxidase_C"/>
</dbReference>
<dbReference type="EMBL" id="CP128986">
    <property type="protein sequence ID" value="WOC14243.1"/>
    <property type="molecule type" value="Genomic_DNA"/>
</dbReference>
<dbReference type="Pfam" id="PF02770">
    <property type="entry name" value="Acyl-CoA_dh_M"/>
    <property type="match status" value="1"/>
</dbReference>
<gene>
    <name evidence="15" type="ORF">MP11Mi_33570</name>
</gene>
<dbReference type="PIRSF" id="PIRSF000168">
    <property type="entry name" value="Acyl-CoA_oxidase"/>
    <property type="match status" value="1"/>
</dbReference>
<dbReference type="GO" id="GO:0033540">
    <property type="term" value="P:fatty acid beta-oxidation using acyl-CoA oxidase"/>
    <property type="evidence" value="ECO:0007669"/>
    <property type="project" value="TreeGrafter"/>
</dbReference>
<feature type="domain" description="Acyl-CoA dehydrogenase/oxidase N-terminal" evidence="13">
    <location>
        <begin position="59"/>
        <end position="134"/>
    </location>
</feature>
<dbReference type="InterPro" id="IPR037069">
    <property type="entry name" value="AcylCoA_DH/ox_N_sf"/>
</dbReference>
<sequence length="652" mass="70782">MAEREEVSAPPTDTVAQLRAVLDGRWAATRDVVRDQIQATDLVPLSGLSMADYRARMLDAMTAMVPLGFPADGFAESHGGTGDVGAAVTAIETLGYGDLSLMVKAGVQWGLFGGAVENLGTERHHEKYVPGLIDLDVLGCFAMTETGHGSNVQALETTATYLPESGEFEITSPTPGSRKDYIGGAGEHARYAAVFAQLVTAGPDEEQSGRGVHCFVVQIRDADGNDLPGVTTSDCGYKGGLPGVDNGRIMFDHVRIPREDLLNRYGDVAPDGTYSSPIESVNRRFFTMLGTLIRGRVTVGAAAGAAGRLGLTLAVKYALVRRQFSGPDSDEELVLLDYRTHQRRLLPLVARAYAFAIAQNEVVAELHELQSGDPADADPDAIRKLEVKAAAIKAGHTELASRAISEAREACGGAGYLDENRLSRLRGDIDVFTTFEGDNLILRQLVAKQLLTAYASDVSDLDTVGWLRFVASTVKDIALEKTAARQVVQTLLDDSDEDPENSDLTHPGTQLRLLRNREDHLLRTAAARMRRAQDDDADAQEVFTGTQDHLIKVGDAHIERIVLETVVDVIGRVTDKQTRTLLKRVRDLFVYSLVEDDLGWYLMHRHVSVERAKAVRRGVNDLCGVLRPHAADLVDAFGVPDTALDVPMIRHA</sequence>
<dbReference type="InterPro" id="IPR012258">
    <property type="entry name" value="Acyl-CoA_oxidase"/>
</dbReference>
<dbReference type="FunFam" id="1.20.140.10:FF:000007">
    <property type="entry name" value="Acyl-coenzyme A oxidase"/>
    <property type="match status" value="1"/>
</dbReference>
<evidence type="ECO:0000256" key="10">
    <source>
        <dbReference type="ARBA" id="ARBA00023140"/>
    </source>
</evidence>
<dbReference type="PROSITE" id="PS00073">
    <property type="entry name" value="ACYL_COA_DH_2"/>
    <property type="match status" value="1"/>
</dbReference>
<dbReference type="InterPro" id="IPR013786">
    <property type="entry name" value="AcylCoA_DH/ox_N"/>
</dbReference>
<dbReference type="SUPFAM" id="SSF56645">
    <property type="entry name" value="Acyl-CoA dehydrogenase NM domain-like"/>
    <property type="match status" value="1"/>
</dbReference>
<accession>A0AA97GVN0</accession>